<protein>
    <recommendedName>
        <fullName evidence="2">Clr5 domain-containing protein</fullName>
    </recommendedName>
</protein>
<dbReference type="InterPro" id="IPR011990">
    <property type="entry name" value="TPR-like_helical_dom_sf"/>
</dbReference>
<dbReference type="OrthoDB" id="5308957at2759"/>
<evidence type="ECO:0000313" key="4">
    <source>
        <dbReference type="Proteomes" id="UP000736672"/>
    </source>
</evidence>
<gene>
    <name evidence="3" type="ORF">B0J15DRAFT_471977</name>
</gene>
<comment type="caution">
    <text evidence="3">The sequence shown here is derived from an EMBL/GenBank/DDBJ whole genome shotgun (WGS) entry which is preliminary data.</text>
</comment>
<dbReference type="PANTHER" id="PTHR38788">
    <property type="entry name" value="CLR5 DOMAIN-CONTAINING PROTEIN"/>
    <property type="match status" value="1"/>
</dbReference>
<name>A0A9P9GA51_FUSSL</name>
<dbReference type="AlphaFoldDB" id="A0A9P9GA51"/>
<evidence type="ECO:0000259" key="2">
    <source>
        <dbReference type="Pfam" id="PF14420"/>
    </source>
</evidence>
<dbReference type="SUPFAM" id="SSF48452">
    <property type="entry name" value="TPR-like"/>
    <property type="match status" value="1"/>
</dbReference>
<feature type="domain" description="Clr5" evidence="2">
    <location>
        <begin position="57"/>
        <end position="109"/>
    </location>
</feature>
<sequence>MSDHPPLPTPEAPIGTSSKVSMHPRPPETNTQPLIDSAAPEVPPDKLNRSKRGKVPSAKWEEHKDTLYNLYIAQRLTLEKTMAFMDKHHDFQASKTMYKERFKSWRMFKKLRKVGVNKEVARQLKELDSNYTRRVHSNENQHYRAASDANDTGSPMTTETTAEKAPTEKAAEENVPRVVFIGPEVKVSFDVQVLCADVKALSMDELLMVQTEALRQISYGQLDRAILMLRTAIARRKDIYKSSHPTIVAALWHLVDAYALNQDFQHADEVVDRISTDYSRELGLWHPRTLDHYQRVVINLKTSGRNNVTRSLGFLLFTVIRDNLPPTDIISVRPAVVTNHDFSSVTESPEFQGIFSEHLDVNQMDQQLRLAAIWSLAKLPGMQLVVQKLISDFKLLPLDLRGREVEARCIYIYSLVDEKTLKTARSECLTTRHTLTSLILCADPLHLTELIPLARELQYQHRFVKDTSGRNAIGRWIADLIQDGILQPFRGIYGQSRSMKLILHFTAIGLGFQQLLKQKEALFRFEFARKVSDNLLGSDHSISQRLDRAIKDQYYDDNEPFKGL</sequence>
<keyword evidence="4" id="KW-1185">Reference proteome</keyword>
<organism evidence="3 4">
    <name type="scientific">Fusarium solani</name>
    <name type="common">Filamentous fungus</name>
    <dbReference type="NCBI Taxonomy" id="169388"/>
    <lineage>
        <taxon>Eukaryota</taxon>
        <taxon>Fungi</taxon>
        <taxon>Dikarya</taxon>
        <taxon>Ascomycota</taxon>
        <taxon>Pezizomycotina</taxon>
        <taxon>Sordariomycetes</taxon>
        <taxon>Hypocreomycetidae</taxon>
        <taxon>Hypocreales</taxon>
        <taxon>Nectriaceae</taxon>
        <taxon>Fusarium</taxon>
        <taxon>Fusarium solani species complex</taxon>
    </lineage>
</organism>
<feature type="compositionally biased region" description="Pro residues" evidence="1">
    <location>
        <begin position="1"/>
        <end position="11"/>
    </location>
</feature>
<proteinExistence type="predicted"/>
<accession>A0A9P9GA51</accession>
<dbReference type="EMBL" id="JAGTJS010000027">
    <property type="protein sequence ID" value="KAH7234099.1"/>
    <property type="molecule type" value="Genomic_DNA"/>
</dbReference>
<evidence type="ECO:0000256" key="1">
    <source>
        <dbReference type="SAM" id="MobiDB-lite"/>
    </source>
</evidence>
<feature type="region of interest" description="Disordered" evidence="1">
    <location>
        <begin position="1"/>
        <end position="59"/>
    </location>
</feature>
<dbReference type="PANTHER" id="PTHR38788:SF3">
    <property type="entry name" value="CLR5 DOMAIN-CONTAINING PROTEIN"/>
    <property type="match status" value="1"/>
</dbReference>
<dbReference type="Gene3D" id="1.25.40.10">
    <property type="entry name" value="Tetratricopeptide repeat domain"/>
    <property type="match status" value="1"/>
</dbReference>
<dbReference type="Proteomes" id="UP000736672">
    <property type="component" value="Unassembled WGS sequence"/>
</dbReference>
<feature type="compositionally biased region" description="Basic and acidic residues" evidence="1">
    <location>
        <begin position="161"/>
        <end position="170"/>
    </location>
</feature>
<evidence type="ECO:0000313" key="3">
    <source>
        <dbReference type="EMBL" id="KAH7234099.1"/>
    </source>
</evidence>
<feature type="region of interest" description="Disordered" evidence="1">
    <location>
        <begin position="135"/>
        <end position="170"/>
    </location>
</feature>
<dbReference type="InterPro" id="IPR025676">
    <property type="entry name" value="Clr5_dom"/>
</dbReference>
<dbReference type="Pfam" id="PF14420">
    <property type="entry name" value="Clr5"/>
    <property type="match status" value="1"/>
</dbReference>
<reference evidence="3" key="1">
    <citation type="journal article" date="2021" name="Nat. Commun.">
        <title>Genetic determinants of endophytism in the Arabidopsis root mycobiome.</title>
        <authorList>
            <person name="Mesny F."/>
            <person name="Miyauchi S."/>
            <person name="Thiergart T."/>
            <person name="Pickel B."/>
            <person name="Atanasova L."/>
            <person name="Karlsson M."/>
            <person name="Huettel B."/>
            <person name="Barry K.W."/>
            <person name="Haridas S."/>
            <person name="Chen C."/>
            <person name="Bauer D."/>
            <person name="Andreopoulos W."/>
            <person name="Pangilinan J."/>
            <person name="LaButti K."/>
            <person name="Riley R."/>
            <person name="Lipzen A."/>
            <person name="Clum A."/>
            <person name="Drula E."/>
            <person name="Henrissat B."/>
            <person name="Kohler A."/>
            <person name="Grigoriev I.V."/>
            <person name="Martin F.M."/>
            <person name="Hacquard S."/>
        </authorList>
    </citation>
    <scope>NUCLEOTIDE SEQUENCE</scope>
    <source>
        <strain evidence="3">FSSC 5 MPI-SDFR-AT-0091</strain>
    </source>
</reference>